<comment type="caution">
    <text evidence="2">The sequence shown here is derived from an EMBL/GenBank/DDBJ whole genome shotgun (WGS) entry which is preliminary data.</text>
</comment>
<gene>
    <name evidence="2" type="ORF">B8X04_18025</name>
</gene>
<proteinExistence type="predicted"/>
<dbReference type="EMBL" id="NCWY01000233">
    <property type="protein sequence ID" value="PAK91041.1"/>
    <property type="molecule type" value="Genomic_DNA"/>
</dbReference>
<evidence type="ECO:0000313" key="3">
    <source>
        <dbReference type="Proteomes" id="UP000216867"/>
    </source>
</evidence>
<protein>
    <submittedName>
        <fullName evidence="2">Uncharacterized protein</fullName>
    </submittedName>
</protein>
<organism evidence="2 3">
    <name type="scientific">Brevibacterium casei</name>
    <dbReference type="NCBI Taxonomy" id="33889"/>
    <lineage>
        <taxon>Bacteria</taxon>
        <taxon>Bacillati</taxon>
        <taxon>Actinomycetota</taxon>
        <taxon>Actinomycetes</taxon>
        <taxon>Micrococcales</taxon>
        <taxon>Brevibacteriaceae</taxon>
        <taxon>Brevibacterium</taxon>
    </lineage>
</organism>
<dbReference type="AlphaFoldDB" id="A0A269Z0H1"/>
<feature type="non-terminal residue" evidence="2">
    <location>
        <position position="1"/>
    </location>
</feature>
<accession>A0A269Z0H1</accession>
<evidence type="ECO:0000256" key="1">
    <source>
        <dbReference type="SAM" id="Coils"/>
    </source>
</evidence>
<dbReference type="Proteomes" id="UP000216867">
    <property type="component" value="Unassembled WGS sequence"/>
</dbReference>
<feature type="coiled-coil region" evidence="1">
    <location>
        <begin position="7"/>
        <end position="41"/>
    </location>
</feature>
<name>A0A269Z0H1_9MICO</name>
<dbReference type="RefSeq" id="WP_176472546.1">
    <property type="nucleotide sequence ID" value="NZ_NCWY01000233.1"/>
</dbReference>
<keyword evidence="1" id="KW-0175">Coiled coil</keyword>
<evidence type="ECO:0000313" key="2">
    <source>
        <dbReference type="EMBL" id="PAK91041.1"/>
    </source>
</evidence>
<reference evidence="2 3" key="1">
    <citation type="submission" date="2017-04" db="EMBL/GenBank/DDBJ databases">
        <title>Kefir bacterial isolates.</title>
        <authorList>
            <person name="Kim Y."/>
            <person name="Blasche S."/>
            <person name="Patil K.R."/>
        </authorList>
    </citation>
    <scope>NUCLEOTIDE SEQUENCE [LARGE SCALE GENOMIC DNA]</scope>
    <source>
        <strain evidence="2 3">OG2</strain>
    </source>
</reference>
<sequence>DKIKSQITDKERTRSELNEQLDQMKQQRVDLNQMIEDNDSKLQECHQDLLSIENHYQDIKANQSKLDVLINHAI</sequence>
<feature type="non-terminal residue" evidence="2">
    <location>
        <position position="74"/>
    </location>
</feature>